<keyword evidence="1" id="KW-0472">Membrane</keyword>
<dbReference type="Proteomes" id="UP001285521">
    <property type="component" value="Unassembled WGS sequence"/>
</dbReference>
<keyword evidence="1" id="KW-1133">Transmembrane helix</keyword>
<proteinExistence type="predicted"/>
<organism evidence="2 3">
    <name type="scientific">Lentzea miocenica</name>
    <dbReference type="NCBI Taxonomy" id="3095431"/>
    <lineage>
        <taxon>Bacteria</taxon>
        <taxon>Bacillati</taxon>
        <taxon>Actinomycetota</taxon>
        <taxon>Actinomycetes</taxon>
        <taxon>Pseudonocardiales</taxon>
        <taxon>Pseudonocardiaceae</taxon>
        <taxon>Lentzea</taxon>
    </lineage>
</organism>
<evidence type="ECO:0000256" key="1">
    <source>
        <dbReference type="SAM" id="Phobius"/>
    </source>
</evidence>
<protein>
    <submittedName>
        <fullName evidence="2">Uncharacterized protein</fullName>
    </submittedName>
</protein>
<evidence type="ECO:0000313" key="2">
    <source>
        <dbReference type="EMBL" id="MDX8033485.1"/>
    </source>
</evidence>
<dbReference type="EMBL" id="JAXAVW010000021">
    <property type="protein sequence ID" value="MDX8033485.1"/>
    <property type="molecule type" value="Genomic_DNA"/>
</dbReference>
<keyword evidence="1" id="KW-0812">Transmembrane</keyword>
<accession>A0ABU4T5P5</accession>
<gene>
    <name evidence="2" type="ORF">SK803_24975</name>
</gene>
<dbReference type="RefSeq" id="WP_319968515.1">
    <property type="nucleotide sequence ID" value="NZ_JAXAVW010000021.1"/>
</dbReference>
<reference evidence="2 3" key="2">
    <citation type="submission" date="2023-11" db="EMBL/GenBank/DDBJ databases">
        <authorList>
            <person name="Lara A.C."/>
            <person name="Chronakova A."/>
        </authorList>
    </citation>
    <scope>NUCLEOTIDE SEQUENCE [LARGE SCALE GENOMIC DNA]</scope>
    <source>
        <strain evidence="2 3">BCCO 10_0856</strain>
    </source>
</reference>
<keyword evidence="3" id="KW-1185">Reference proteome</keyword>
<feature type="transmembrane region" description="Helical" evidence="1">
    <location>
        <begin position="6"/>
        <end position="28"/>
    </location>
</feature>
<evidence type="ECO:0000313" key="3">
    <source>
        <dbReference type="Proteomes" id="UP001285521"/>
    </source>
</evidence>
<comment type="caution">
    <text evidence="2">The sequence shown here is derived from an EMBL/GenBank/DDBJ whole genome shotgun (WGS) entry which is preliminary data.</text>
</comment>
<sequence length="120" mass="13169">MVTLPTWLQAVLPLATGLLSAGGAFLGVRHAARGNDRATKQREVAARREEWWRRFTWAAGLALDELPAKRVTGLKLLGKLAQSELAERDECLLLDVFQGRVLDALLDDLTQRSDGGTTDT</sequence>
<name>A0ABU4T5P5_9PSEU</name>
<reference evidence="2 3" key="1">
    <citation type="submission" date="2023-11" db="EMBL/GenBank/DDBJ databases">
        <title>Lentzea sokolovensis, sp. nov., Lentzea kristufkii, sp. nov., and Lentzea miocenensis, sp. nov., rare actinobacteria from Sokolov Coal Basin, Miocene lacustrine sediment, Czech Republic.</title>
        <authorList>
            <person name="Lara A."/>
            <person name="Kotroba L."/>
            <person name="Nouioui I."/>
            <person name="Neumann-Schaal M."/>
            <person name="Mast Y."/>
            <person name="Chronakova A."/>
        </authorList>
    </citation>
    <scope>NUCLEOTIDE SEQUENCE [LARGE SCALE GENOMIC DNA]</scope>
    <source>
        <strain evidence="2 3">BCCO 10_0856</strain>
    </source>
</reference>